<protein>
    <submittedName>
        <fullName evidence="1">Uncharacterized protein</fullName>
    </submittedName>
</protein>
<comment type="caution">
    <text evidence="1">The sequence shown here is derived from an EMBL/GenBank/DDBJ whole genome shotgun (WGS) entry which is preliminary data.</text>
</comment>
<evidence type="ECO:0000313" key="2">
    <source>
        <dbReference type="Proteomes" id="UP000814140"/>
    </source>
</evidence>
<dbReference type="Proteomes" id="UP000814140">
    <property type="component" value="Unassembled WGS sequence"/>
</dbReference>
<gene>
    <name evidence="1" type="ORF">BV25DRAFT_1825302</name>
</gene>
<sequence>MAANYHLVTDIRSARKSSGSGPRRTVLAGHVTLAGLLQLPDEILLQIMEDHLGYRDIIACLKTCRRLNSMLATSLPLQYTRELAACGMLDGTHGPDAPHVGERMERLRRHSAAWNRVQITEDTAVMRFLGGRRRPTRVSGSTLLFPPAPDPADPVAPAKMLLFRSASELRGIEEQKTAFLPPPGHLNFIDPLQDLSVSLFTASIQPHTMYYKFLTLSSNREHPLAYSQELIELKGYTIILDLLGDYILESHYTVESQYPQCCVRNWKTGAVVFEKVRPCLCLRAH</sequence>
<name>A0ACB8T2P3_9AGAM</name>
<dbReference type="EMBL" id="MU277206">
    <property type="protein sequence ID" value="KAI0062762.1"/>
    <property type="molecule type" value="Genomic_DNA"/>
</dbReference>
<evidence type="ECO:0000313" key="1">
    <source>
        <dbReference type="EMBL" id="KAI0062762.1"/>
    </source>
</evidence>
<organism evidence="1 2">
    <name type="scientific">Artomyces pyxidatus</name>
    <dbReference type="NCBI Taxonomy" id="48021"/>
    <lineage>
        <taxon>Eukaryota</taxon>
        <taxon>Fungi</taxon>
        <taxon>Dikarya</taxon>
        <taxon>Basidiomycota</taxon>
        <taxon>Agaricomycotina</taxon>
        <taxon>Agaricomycetes</taxon>
        <taxon>Russulales</taxon>
        <taxon>Auriscalpiaceae</taxon>
        <taxon>Artomyces</taxon>
    </lineage>
</organism>
<proteinExistence type="predicted"/>
<keyword evidence="2" id="KW-1185">Reference proteome</keyword>
<accession>A0ACB8T2P3</accession>
<reference evidence="1" key="2">
    <citation type="journal article" date="2022" name="New Phytol.">
        <title>Evolutionary transition to the ectomycorrhizal habit in the genomes of a hyperdiverse lineage of mushroom-forming fungi.</title>
        <authorList>
            <person name="Looney B."/>
            <person name="Miyauchi S."/>
            <person name="Morin E."/>
            <person name="Drula E."/>
            <person name="Courty P.E."/>
            <person name="Kohler A."/>
            <person name="Kuo A."/>
            <person name="LaButti K."/>
            <person name="Pangilinan J."/>
            <person name="Lipzen A."/>
            <person name="Riley R."/>
            <person name="Andreopoulos W."/>
            <person name="He G."/>
            <person name="Johnson J."/>
            <person name="Nolan M."/>
            <person name="Tritt A."/>
            <person name="Barry K.W."/>
            <person name="Grigoriev I.V."/>
            <person name="Nagy L.G."/>
            <person name="Hibbett D."/>
            <person name="Henrissat B."/>
            <person name="Matheny P.B."/>
            <person name="Labbe J."/>
            <person name="Martin F.M."/>
        </authorList>
    </citation>
    <scope>NUCLEOTIDE SEQUENCE</scope>
    <source>
        <strain evidence="1">HHB10654</strain>
    </source>
</reference>
<reference evidence="1" key="1">
    <citation type="submission" date="2021-03" db="EMBL/GenBank/DDBJ databases">
        <authorList>
            <consortium name="DOE Joint Genome Institute"/>
            <person name="Ahrendt S."/>
            <person name="Looney B.P."/>
            <person name="Miyauchi S."/>
            <person name="Morin E."/>
            <person name="Drula E."/>
            <person name="Courty P.E."/>
            <person name="Chicoki N."/>
            <person name="Fauchery L."/>
            <person name="Kohler A."/>
            <person name="Kuo A."/>
            <person name="Labutti K."/>
            <person name="Pangilinan J."/>
            <person name="Lipzen A."/>
            <person name="Riley R."/>
            <person name="Andreopoulos W."/>
            <person name="He G."/>
            <person name="Johnson J."/>
            <person name="Barry K.W."/>
            <person name="Grigoriev I.V."/>
            <person name="Nagy L."/>
            <person name="Hibbett D."/>
            <person name="Henrissat B."/>
            <person name="Matheny P.B."/>
            <person name="Labbe J."/>
            <person name="Martin F."/>
        </authorList>
    </citation>
    <scope>NUCLEOTIDE SEQUENCE</scope>
    <source>
        <strain evidence="1">HHB10654</strain>
    </source>
</reference>